<keyword evidence="1" id="KW-0175">Coiled coil</keyword>
<dbReference type="EMBL" id="NEVH01003007">
    <property type="protein sequence ID" value="PNF40867.1"/>
    <property type="molecule type" value="Genomic_DNA"/>
</dbReference>
<evidence type="ECO:0000313" key="3">
    <source>
        <dbReference type="Proteomes" id="UP000235965"/>
    </source>
</evidence>
<feature type="coiled-coil region" evidence="1">
    <location>
        <begin position="919"/>
        <end position="1009"/>
    </location>
</feature>
<dbReference type="InParanoid" id="A0A2J7RJ62"/>
<organism evidence="2 3">
    <name type="scientific">Cryptotermes secundus</name>
    <dbReference type="NCBI Taxonomy" id="105785"/>
    <lineage>
        <taxon>Eukaryota</taxon>
        <taxon>Metazoa</taxon>
        <taxon>Ecdysozoa</taxon>
        <taxon>Arthropoda</taxon>
        <taxon>Hexapoda</taxon>
        <taxon>Insecta</taxon>
        <taxon>Pterygota</taxon>
        <taxon>Neoptera</taxon>
        <taxon>Polyneoptera</taxon>
        <taxon>Dictyoptera</taxon>
        <taxon>Blattodea</taxon>
        <taxon>Blattoidea</taxon>
        <taxon>Termitoidae</taxon>
        <taxon>Kalotermitidae</taxon>
        <taxon>Cryptotermitinae</taxon>
        <taxon>Cryptotermes</taxon>
    </lineage>
</organism>
<dbReference type="Proteomes" id="UP000235965">
    <property type="component" value="Unassembled WGS sequence"/>
</dbReference>
<sequence length="1629" mass="185751">MDKFNLSVYVEQLNHEADSTIVDKWEENQELALNIVIDPNTEFKSAVSEKSAASHNPSHSYGLDIESTDLVEGKVVTEQQPTEQKNLVAELIQQLQFDCLSRELEETLEGFKIRQKRNISDSSHVAKVHVYSSTHLPTQEEKTHHEVDNSVLMMLNTETSVKAEPVKLLKYPSDRITVVTEKCSYPVKSPDSGRRPKALTGKDNILPVAPGSYLSAGLSHESIVTASIASDHVPCKSNLTSTQSPSSMVSELNCRLDHPVTVADQLAWEFRRARDRLDTASNISGCSRFELDSSYSEKAETMSTISDVSGYEEEMFRIKRLLLLDSAATPTPSSGEYEKRKDQKSFPVMLRTETLLTKENADMQIHRLTIQLQNAQEEKEKYRIEALEAETKVALEWQEKYQEALRQKAHLEGRLETVQAEMTTLVSGQNEVLGRAQTREQELKLKTAADSKAALQEIEKLALEINRLQQTVREGDSRSQDLALQLELRDSEITQLKGAVQATEDANEKLRIELQELKIEAESKDESIQNLESKISDQHVECQSLLQAKLKAENNLTSLKNEIEMTRKSGYWYRDQLHACQATRMKVQQELMASQAEVVSHSCQNERMKGEIAKLHQAVETTQYRAVREKEALMRKLEVIQADMLEREATIFSQIHNESTVDTVNNIAAKLKMAEEEKARLLSLSDTAVQELKEEVAHLKNEMQTKETALDAAGTENAQLMTRMTMLQKTLNEKELALQLLENKYKNIEMSYNHLVENLKLKEQTLLELKNEKVAVEVALAAAGREKTEVDMAVSKLKDDFARITTSYQVMKAELREKEKQITNLKADINEVQRENKSHIEKMNELEKFEEAYKRLQSRISQTQALEQQTEDMSKANMELKLKVNELKEAHSYVKQQMSVMRETIAVREEQLLNQTHIFEVHSEELKAKEQSLAELGNEKAAHEEHVRRLQAKIQELVTQNEKLEAETASVQKQLSSASSAIEQFNLLCRRSEEEKSLLKKQIKKMVEEHGAPRTPQNVAAESACPSPEMLRAIQKPLSSHENGCIQTKLCDLYGLLQNIESKLTSLLSEGCDTQEKDFQKQQVNITPINSVNEFDSFESVLINISDSISKVLEWRDKLVMEMETEKQSNEALRNELSDLKQGTGVNILNGEKLNKVSYDAQAEKVNTESIGSQTVNNDILNYKEQIDAFQKEITKLKGCLKMSDIEHCERRHKYESNVRTLLKKVKEHMRGRKRMEQALEELRGKTEENMELFTLNCELSKLQAELEVSKKSCEEQKRIANRNQEALLVLEKEQGKLAQSCSISREKLPAEPESEEVAFSNEFDQKARELQLLQTQGRITELEEEVRKSHIIIKELRKEIFTEKCETSQLRKQLASVQMGLETANDMLDTKKVDLGRTESLCCVLRTNISHLKKQLETEQQAHEECKLEVEKLREDLEETRAKDPVLADQIKMLSYHLHQKSQEAAGLEDKIKLSEERWLSTETGLQQSMSALQDELNSLRVELDLVRSDKFMSQTQVAELRAALHSSVEQNKVLRLKLETFGCENKDRLPDLTSSLPLAPLKYDETQIAELLHQSTVLPHNKPLSNLQSCLDLLKQEMATLQRQLSAKTSVRDQIDSKTEHSVVKNV</sequence>
<feature type="coiled-coil region" evidence="1">
    <location>
        <begin position="1226"/>
        <end position="1280"/>
    </location>
</feature>
<evidence type="ECO:0000256" key="1">
    <source>
        <dbReference type="SAM" id="Coils"/>
    </source>
</evidence>
<dbReference type="OrthoDB" id="2286360at2759"/>
<protein>
    <submittedName>
        <fullName evidence="2">Uncharacterized protein</fullName>
    </submittedName>
</protein>
<gene>
    <name evidence="2" type="ORF">B7P43_G15926</name>
</gene>
<feature type="coiled-coil region" evidence="1">
    <location>
        <begin position="664"/>
        <end position="772"/>
    </location>
</feature>
<keyword evidence="3" id="KW-1185">Reference proteome</keyword>
<name>A0A2J7RJ62_9NEOP</name>
<feature type="coiled-coil region" evidence="1">
    <location>
        <begin position="358"/>
        <end position="421"/>
    </location>
</feature>
<feature type="coiled-coil region" evidence="1">
    <location>
        <begin position="1410"/>
        <end position="1511"/>
    </location>
</feature>
<dbReference type="PANTHER" id="PTHR45615">
    <property type="entry name" value="MYOSIN HEAVY CHAIN, NON-MUSCLE"/>
    <property type="match status" value="1"/>
</dbReference>
<feature type="coiled-coil region" evidence="1">
    <location>
        <begin position="451"/>
        <end position="569"/>
    </location>
</feature>
<proteinExistence type="predicted"/>
<feature type="coiled-coil region" evidence="1">
    <location>
        <begin position="1586"/>
        <end position="1613"/>
    </location>
</feature>
<feature type="coiled-coil region" evidence="1">
    <location>
        <begin position="808"/>
        <end position="890"/>
    </location>
</feature>
<feature type="coiled-coil region" evidence="1">
    <location>
        <begin position="1116"/>
        <end position="1143"/>
    </location>
</feature>
<accession>A0A2J7RJ62</accession>
<dbReference type="STRING" id="105785.A0A2J7RJ62"/>
<dbReference type="PANTHER" id="PTHR45615:SF80">
    <property type="entry name" value="GRIP DOMAIN-CONTAINING PROTEIN"/>
    <property type="match status" value="1"/>
</dbReference>
<comment type="caution">
    <text evidence="2">The sequence shown here is derived from an EMBL/GenBank/DDBJ whole genome shotgun (WGS) entry which is preliminary data.</text>
</comment>
<evidence type="ECO:0000313" key="2">
    <source>
        <dbReference type="EMBL" id="PNF40867.1"/>
    </source>
</evidence>
<reference evidence="2 3" key="1">
    <citation type="submission" date="2017-12" db="EMBL/GenBank/DDBJ databases">
        <title>Hemimetabolous genomes reveal molecular basis of termite eusociality.</title>
        <authorList>
            <person name="Harrison M.C."/>
            <person name="Jongepier E."/>
            <person name="Robertson H.M."/>
            <person name="Arning N."/>
            <person name="Bitard-Feildel T."/>
            <person name="Chao H."/>
            <person name="Childers C.P."/>
            <person name="Dinh H."/>
            <person name="Doddapaneni H."/>
            <person name="Dugan S."/>
            <person name="Gowin J."/>
            <person name="Greiner C."/>
            <person name="Han Y."/>
            <person name="Hu H."/>
            <person name="Hughes D.S.T."/>
            <person name="Huylmans A.-K."/>
            <person name="Kemena C."/>
            <person name="Kremer L.P.M."/>
            <person name="Lee S.L."/>
            <person name="Lopez-Ezquerra A."/>
            <person name="Mallet L."/>
            <person name="Monroy-Kuhn J.M."/>
            <person name="Moser A."/>
            <person name="Murali S.C."/>
            <person name="Muzny D.M."/>
            <person name="Otani S."/>
            <person name="Piulachs M.-D."/>
            <person name="Poelchau M."/>
            <person name="Qu J."/>
            <person name="Schaub F."/>
            <person name="Wada-Katsumata A."/>
            <person name="Worley K.C."/>
            <person name="Xie Q."/>
            <person name="Ylla G."/>
            <person name="Poulsen M."/>
            <person name="Gibbs R.A."/>
            <person name="Schal C."/>
            <person name="Richards S."/>
            <person name="Belles X."/>
            <person name="Korb J."/>
            <person name="Bornberg-Bauer E."/>
        </authorList>
    </citation>
    <scope>NUCLEOTIDE SEQUENCE [LARGE SCALE GENOMIC DNA]</scope>
    <source>
        <tissue evidence="2">Whole body</tissue>
    </source>
</reference>